<proteinExistence type="predicted"/>
<feature type="chain" id="PRO_5016341356" evidence="1">
    <location>
        <begin position="20"/>
        <end position="156"/>
    </location>
</feature>
<dbReference type="AlphaFoldDB" id="A0A318SAL7"/>
<organism evidence="2 3">
    <name type="scientific">Deinococcus yavapaiensis KR-236</name>
    <dbReference type="NCBI Taxonomy" id="694435"/>
    <lineage>
        <taxon>Bacteria</taxon>
        <taxon>Thermotogati</taxon>
        <taxon>Deinococcota</taxon>
        <taxon>Deinococci</taxon>
        <taxon>Deinococcales</taxon>
        <taxon>Deinococcaceae</taxon>
        <taxon>Deinococcus</taxon>
    </lineage>
</organism>
<dbReference type="Proteomes" id="UP000248326">
    <property type="component" value="Unassembled WGS sequence"/>
</dbReference>
<gene>
    <name evidence="2" type="ORF">DES52_10963</name>
</gene>
<feature type="signal peptide" evidence="1">
    <location>
        <begin position="1"/>
        <end position="19"/>
    </location>
</feature>
<evidence type="ECO:0000313" key="2">
    <source>
        <dbReference type="EMBL" id="PYE53291.1"/>
    </source>
</evidence>
<evidence type="ECO:0000256" key="1">
    <source>
        <dbReference type="SAM" id="SignalP"/>
    </source>
</evidence>
<comment type="caution">
    <text evidence="2">The sequence shown here is derived from an EMBL/GenBank/DDBJ whole genome shotgun (WGS) entry which is preliminary data.</text>
</comment>
<reference evidence="2 3" key="1">
    <citation type="submission" date="2018-06" db="EMBL/GenBank/DDBJ databases">
        <title>Genomic Encyclopedia of Type Strains, Phase IV (KMG-IV): sequencing the most valuable type-strain genomes for metagenomic binning, comparative biology and taxonomic classification.</title>
        <authorList>
            <person name="Goeker M."/>
        </authorList>
    </citation>
    <scope>NUCLEOTIDE SEQUENCE [LARGE SCALE GENOMIC DNA]</scope>
    <source>
        <strain evidence="2 3">DSM 18048</strain>
    </source>
</reference>
<evidence type="ECO:0000313" key="3">
    <source>
        <dbReference type="Proteomes" id="UP000248326"/>
    </source>
</evidence>
<keyword evidence="3" id="KW-1185">Reference proteome</keyword>
<sequence length="156" mass="17382">MKKLAATLAFLLLAAPVAAQRMTLGAFRFVQESDPITDKNASYAYTDGLVDSDTALHLWCQEGELTVAFDPSTYLGPSSYDMYWRFDKTPSVGPFKFDESKKGTWAYIPTNMVSRFLTSAKSAKQVTLRANDQKGVPYTDTFDLRGIGDVLKRLKC</sequence>
<protein>
    <submittedName>
        <fullName evidence="2">Uncharacterized protein</fullName>
    </submittedName>
</protein>
<dbReference type="EMBL" id="QJSX01000009">
    <property type="protein sequence ID" value="PYE53291.1"/>
    <property type="molecule type" value="Genomic_DNA"/>
</dbReference>
<accession>A0A318SAL7</accession>
<name>A0A318SAL7_9DEIO</name>
<keyword evidence="1" id="KW-0732">Signal</keyword>
<dbReference type="RefSeq" id="WP_110887099.1">
    <property type="nucleotide sequence ID" value="NZ_QJSX01000009.1"/>
</dbReference>